<dbReference type="RefSeq" id="WP_130163051.1">
    <property type="nucleotide sequence ID" value="NZ_SGIM01000016.1"/>
</dbReference>
<dbReference type="Proteomes" id="UP000292110">
    <property type="component" value="Unassembled WGS sequence"/>
</dbReference>
<evidence type="ECO:0000256" key="1">
    <source>
        <dbReference type="SAM" id="SignalP"/>
    </source>
</evidence>
<keyword evidence="1" id="KW-0732">Signal</keyword>
<protein>
    <submittedName>
        <fullName evidence="2">DUF4198 domain-containing protein</fullName>
    </submittedName>
</protein>
<evidence type="ECO:0000313" key="3">
    <source>
        <dbReference type="Proteomes" id="UP000292110"/>
    </source>
</evidence>
<dbReference type="Pfam" id="PF10670">
    <property type="entry name" value="DUF4198"/>
    <property type="match status" value="1"/>
</dbReference>
<dbReference type="EMBL" id="SGIM01000016">
    <property type="protein sequence ID" value="RZF49702.1"/>
    <property type="molecule type" value="Genomic_DNA"/>
</dbReference>
<feature type="signal peptide" evidence="1">
    <location>
        <begin position="1"/>
        <end position="18"/>
    </location>
</feature>
<accession>A0A4Q6X674</accession>
<sequence>MKKLLIASFVMISGYSFAHEPYVAPVAYQTTNTQVAVFSGYAEEALNSEYALKDAKFEITNPNQSKTIVEPDSKLASTTIFDLKLPDSGTYSVQTKASYPLKYVQDQKEWKLFFDLAEDKAPAKAERDYLIPADLKGKKIAPVEVTREWSLFTYITKEKSSPVKPTSAPIQVEFLTHPNELKANQTTKVKVAKANQPLANAEVVLRAKGATDEQAKTLKANTDGTVDLVFPSAGEYLVEVTESVDSKKKPSNQFYSIISLSVN</sequence>
<dbReference type="AlphaFoldDB" id="A0A4Q6X674"/>
<feature type="chain" id="PRO_5020675999" evidence="1">
    <location>
        <begin position="19"/>
        <end position="263"/>
    </location>
</feature>
<organism evidence="2 3">
    <name type="scientific">Acinetobacter halotolerans</name>
    <dbReference type="NCBI Taxonomy" id="1752076"/>
    <lineage>
        <taxon>Bacteria</taxon>
        <taxon>Pseudomonadati</taxon>
        <taxon>Pseudomonadota</taxon>
        <taxon>Gammaproteobacteria</taxon>
        <taxon>Moraxellales</taxon>
        <taxon>Moraxellaceae</taxon>
        <taxon>Acinetobacter</taxon>
    </lineage>
</organism>
<comment type="caution">
    <text evidence="2">The sequence shown here is derived from an EMBL/GenBank/DDBJ whole genome shotgun (WGS) entry which is preliminary data.</text>
</comment>
<evidence type="ECO:0000313" key="2">
    <source>
        <dbReference type="EMBL" id="RZF49702.1"/>
    </source>
</evidence>
<gene>
    <name evidence="2" type="ORF">EXE30_14735</name>
</gene>
<name>A0A4Q6X674_9GAMM</name>
<proteinExistence type="predicted"/>
<dbReference type="InterPro" id="IPR019613">
    <property type="entry name" value="DUF4198"/>
</dbReference>
<keyword evidence="3" id="KW-1185">Reference proteome</keyword>
<reference evidence="2 3" key="1">
    <citation type="submission" date="2019-02" db="EMBL/GenBank/DDBJ databases">
        <title>The draft genome of Acinetobacter halotolerans strain JCM 31009.</title>
        <authorList>
            <person name="Qin J."/>
            <person name="Feng Y."/>
            <person name="Nemec A."/>
            <person name="Zong Z."/>
        </authorList>
    </citation>
    <scope>NUCLEOTIDE SEQUENCE [LARGE SCALE GENOMIC DNA]</scope>
    <source>
        <strain evidence="2 3">JCM 31009</strain>
    </source>
</reference>